<keyword evidence="2" id="KW-1185">Reference proteome</keyword>
<sequence>DLLRLLHKEPGTWQRALEPKWLMRYLTLCDSTCPKVFRKQKGAAGTDGWSGDEVKHWCPGMIRMYRDLALRLDLGFRGYLNFEIIIIDLHGIGSGRVQLGPSRCTLAALAWAIAACKYDIAGASPRGIKLMDLSKFLKGGAFLEGGEGQVTLGGFSEATIQRKFSKGLQAAQLRESEGFYHVVDWCYDLAQGNYRRKAG</sequence>
<accession>A0AA36N9E2</accession>
<proteinExistence type="predicted"/>
<comment type="caution">
    <text evidence="1">The sequence shown here is derived from an EMBL/GenBank/DDBJ whole genome shotgun (WGS) entry which is preliminary data.</text>
</comment>
<reference evidence="1" key="1">
    <citation type="submission" date="2023-08" db="EMBL/GenBank/DDBJ databases">
        <authorList>
            <person name="Chen Y."/>
            <person name="Shah S."/>
            <person name="Dougan E. K."/>
            <person name="Thang M."/>
            <person name="Chan C."/>
        </authorList>
    </citation>
    <scope>NUCLEOTIDE SEQUENCE</scope>
</reference>
<dbReference type="EMBL" id="CAUJNA010002765">
    <property type="protein sequence ID" value="CAJ1394133.1"/>
    <property type="molecule type" value="Genomic_DNA"/>
</dbReference>
<feature type="non-terminal residue" evidence="1">
    <location>
        <position position="199"/>
    </location>
</feature>
<organism evidence="1 2">
    <name type="scientific">Effrenium voratum</name>
    <dbReference type="NCBI Taxonomy" id="2562239"/>
    <lineage>
        <taxon>Eukaryota</taxon>
        <taxon>Sar</taxon>
        <taxon>Alveolata</taxon>
        <taxon>Dinophyceae</taxon>
        <taxon>Suessiales</taxon>
        <taxon>Symbiodiniaceae</taxon>
        <taxon>Effrenium</taxon>
    </lineage>
</organism>
<dbReference type="Proteomes" id="UP001178507">
    <property type="component" value="Unassembled WGS sequence"/>
</dbReference>
<dbReference type="AlphaFoldDB" id="A0AA36N9E2"/>
<evidence type="ECO:0000313" key="2">
    <source>
        <dbReference type="Proteomes" id="UP001178507"/>
    </source>
</evidence>
<name>A0AA36N9E2_9DINO</name>
<gene>
    <name evidence="1" type="ORF">EVOR1521_LOCUS18863</name>
</gene>
<protein>
    <submittedName>
        <fullName evidence="1">Uncharacterized protein</fullName>
    </submittedName>
</protein>
<evidence type="ECO:0000313" key="1">
    <source>
        <dbReference type="EMBL" id="CAJ1394133.1"/>
    </source>
</evidence>